<evidence type="ECO:0000313" key="1">
    <source>
        <dbReference type="EMBL" id="KYC47874.1"/>
    </source>
</evidence>
<accession>A0A150IT91</accession>
<organism evidence="1 4">
    <name type="scientific">Candidatus Methanofastidiosum methylothiophilum</name>
    <dbReference type="NCBI Taxonomy" id="1705564"/>
    <lineage>
        <taxon>Archaea</taxon>
        <taxon>Methanobacteriati</taxon>
        <taxon>Methanobacteriota</taxon>
        <taxon>Stenosarchaea group</taxon>
        <taxon>Candidatus Methanofastidiosia</taxon>
        <taxon>Candidatus Methanofastidiosales</taxon>
        <taxon>Candidatus Methanofastidiosaceae</taxon>
        <taxon>Candidatus Methanofastidiosum</taxon>
    </lineage>
</organism>
<gene>
    <name evidence="2" type="ORF">AMQ22_00192</name>
    <name evidence="1" type="ORF">APG11_00849</name>
</gene>
<evidence type="ECO:0000313" key="3">
    <source>
        <dbReference type="Proteomes" id="UP000075398"/>
    </source>
</evidence>
<dbReference type="AlphaFoldDB" id="A0A150IT91"/>
<reference evidence="3 4" key="1">
    <citation type="journal article" date="2016" name="ISME J.">
        <title>Chasing the elusive Euryarchaeota class WSA2: genomes reveal a uniquely fastidious methyl-reducing methanogen.</title>
        <authorList>
            <person name="Nobu M.K."/>
            <person name="Narihiro T."/>
            <person name="Kuroda K."/>
            <person name="Mei R."/>
            <person name="Liu W.T."/>
        </authorList>
    </citation>
    <scope>NUCLEOTIDE SEQUENCE [LARGE SCALE GENOMIC DNA]</scope>
    <source>
        <strain evidence="1">B15fssc0709_Meth_Bin003</strain>
        <strain evidence="2">U1lsi0528_Bin055</strain>
    </source>
</reference>
<dbReference type="EMBL" id="LNGC01000004">
    <property type="protein sequence ID" value="KYC53521.1"/>
    <property type="molecule type" value="Genomic_DNA"/>
</dbReference>
<dbReference type="EMBL" id="LNGF01000015">
    <property type="protein sequence ID" value="KYC47874.1"/>
    <property type="molecule type" value="Genomic_DNA"/>
</dbReference>
<protein>
    <submittedName>
        <fullName evidence="1">Uncharacterized protein</fullName>
    </submittedName>
</protein>
<name>A0A150IT91_9EURY</name>
<evidence type="ECO:0000313" key="2">
    <source>
        <dbReference type="EMBL" id="KYC53521.1"/>
    </source>
</evidence>
<comment type="caution">
    <text evidence="1">The sequence shown here is derived from an EMBL/GenBank/DDBJ whole genome shotgun (WGS) entry which is preliminary data.</text>
</comment>
<proteinExistence type="predicted"/>
<accession>A0A150J8J7</accession>
<evidence type="ECO:0000313" key="4">
    <source>
        <dbReference type="Proteomes" id="UP000091929"/>
    </source>
</evidence>
<sequence length="139" mass="15831">MVLDLIKNVSGIVGEVVRRVLPAEKISEQDRLTIESEAKRTATELLLQEDNALRSFFLEYEGRAADMPKSIQILRASVRPILTYVFGATTIYLFWKGVEVPTSLYQMDLIIMVFWFGERAVRNYLETKNGIKSKNGNGE</sequence>
<dbReference type="Proteomes" id="UP000075398">
    <property type="component" value="Unassembled WGS sequence"/>
</dbReference>
<dbReference type="Proteomes" id="UP000091929">
    <property type="component" value="Unassembled WGS sequence"/>
</dbReference>